<accession>A0ACD3QFN9</accession>
<evidence type="ECO:0000313" key="2">
    <source>
        <dbReference type="Proteomes" id="UP000793456"/>
    </source>
</evidence>
<comment type="caution">
    <text evidence="1">The sequence shown here is derived from an EMBL/GenBank/DDBJ whole genome shotgun (WGS) entry which is preliminary data.</text>
</comment>
<proteinExistence type="predicted"/>
<reference evidence="1" key="1">
    <citation type="submission" date="2018-11" db="EMBL/GenBank/DDBJ databases">
        <title>The sequence and de novo assembly of Larimichthys crocea genome using PacBio and Hi-C technologies.</title>
        <authorList>
            <person name="Xu P."/>
            <person name="Chen B."/>
            <person name="Zhou Z."/>
            <person name="Ke Q."/>
            <person name="Wu Y."/>
            <person name="Bai H."/>
            <person name="Pu F."/>
        </authorList>
    </citation>
    <scope>NUCLEOTIDE SEQUENCE</scope>
    <source>
        <tissue evidence="1">Muscle</tissue>
    </source>
</reference>
<organism evidence="1 2">
    <name type="scientific">Larimichthys crocea</name>
    <name type="common">Large yellow croaker</name>
    <name type="synonym">Pseudosciaena crocea</name>
    <dbReference type="NCBI Taxonomy" id="215358"/>
    <lineage>
        <taxon>Eukaryota</taxon>
        <taxon>Metazoa</taxon>
        <taxon>Chordata</taxon>
        <taxon>Craniata</taxon>
        <taxon>Vertebrata</taxon>
        <taxon>Euteleostomi</taxon>
        <taxon>Actinopterygii</taxon>
        <taxon>Neopterygii</taxon>
        <taxon>Teleostei</taxon>
        <taxon>Neoteleostei</taxon>
        <taxon>Acanthomorphata</taxon>
        <taxon>Eupercaria</taxon>
        <taxon>Sciaenidae</taxon>
        <taxon>Larimichthys</taxon>
    </lineage>
</organism>
<evidence type="ECO:0000313" key="1">
    <source>
        <dbReference type="EMBL" id="TMS05679.1"/>
    </source>
</evidence>
<dbReference type="Proteomes" id="UP000793456">
    <property type="component" value="Chromosome XX"/>
</dbReference>
<dbReference type="EMBL" id="CM011693">
    <property type="protein sequence ID" value="TMS05679.1"/>
    <property type="molecule type" value="Genomic_DNA"/>
</dbReference>
<name>A0ACD3QFN9_LARCR</name>
<sequence>MKSSQAGAQSASQTLRWSFTDSQTQIKSILSGSMSSLDSVDRSTDEAPRRKVTILDRGRDVTPLSLHQAEPGCFQSGPERLFLDELFSSSGSEHSSGLSSGSLVGSSQGSTLSLNKESEDNIPQMDRPINLTAPRGYHLELSLPPPVVPKQEDDLKQPVTEKMLNEEVDICLTETHIISLFEQPNTFVSEDADDAEAQKERNSQYAELCKNRIGSLKYVERAMLTINEATKDKQTQSDTIATVDKGTYATIWDIYDSFCDQSENPGSVVNTSRDQETSGEERNISSTLYAEGSTIEICRNNSNTELDPQLIMMSESFQHSLLLMERIIVGNIFQPQLAAYRQLPILEDPDRTETPKTETRSKECDESSSSPALKHFWAFSFELTRKCIVTCMTWNKEDPNILAVGYSDTSDQKRGLICCWSLKNLKWPERVFHCDSCVTSMDFSAINPGQLAVGMSDSTVAIYNVHFRNNRPRIGNSGECTTKSRQPVWQVQWTKPEMSSLRKTMVESLISVSADGWITEWSLCSSGLDGRDLMQLKRSINFKQTTEAMKKKKILLSTLTPGHCIDFHPVESTNYLVGTDEGHIHKCSLFNDQYFLDTYKAHVCPVNHVEWSPFSGNVFLSCSSDSYIQLWSQDHYTPVMTFATTQKVVLAVRWSLKQSTVFAAIYGQQVEIWDLNQNIVKPIIMHHAAPGVRLTCLLFATDSDCVFVGDHDGQVTVYELKNLSVGAGKKVDTLDDIVHYELSRQLKARM</sequence>
<gene>
    <name evidence="1" type="ORF">E3U43_004929</name>
</gene>
<keyword evidence="2" id="KW-1185">Reference proteome</keyword>
<protein>
    <submittedName>
        <fullName evidence="1">Uncharacterized protein</fullName>
    </submittedName>
</protein>